<keyword evidence="14" id="KW-0443">Lipid metabolism</keyword>
<evidence type="ECO:0000256" key="3">
    <source>
        <dbReference type="ARBA" id="ARBA00005119"/>
    </source>
</evidence>
<evidence type="ECO:0000256" key="5">
    <source>
        <dbReference type="ARBA" id="ARBA00010185"/>
    </source>
</evidence>
<gene>
    <name evidence="20" type="ORF">NC797_03385</name>
</gene>
<comment type="catalytic activity">
    <reaction evidence="1 18">
        <text>a 1,2-diacyl-sn-glycero-3-phosphate + CTP + H(+) = a CDP-1,2-diacyl-sn-glycerol + diphosphate</text>
        <dbReference type="Rhea" id="RHEA:16229"/>
        <dbReference type="ChEBI" id="CHEBI:15378"/>
        <dbReference type="ChEBI" id="CHEBI:33019"/>
        <dbReference type="ChEBI" id="CHEBI:37563"/>
        <dbReference type="ChEBI" id="CHEBI:58332"/>
        <dbReference type="ChEBI" id="CHEBI:58608"/>
        <dbReference type="EC" id="2.7.7.41"/>
    </reaction>
</comment>
<keyword evidence="11 18" id="KW-0812">Transmembrane</keyword>
<evidence type="ECO:0000256" key="1">
    <source>
        <dbReference type="ARBA" id="ARBA00001698"/>
    </source>
</evidence>
<keyword evidence="16" id="KW-0594">Phospholipid biosynthesis</keyword>
<evidence type="ECO:0000256" key="12">
    <source>
        <dbReference type="ARBA" id="ARBA00022695"/>
    </source>
</evidence>
<dbReference type="PROSITE" id="PS01315">
    <property type="entry name" value="CDS"/>
    <property type="match status" value="1"/>
</dbReference>
<dbReference type="GO" id="GO:0005886">
    <property type="term" value="C:plasma membrane"/>
    <property type="evidence" value="ECO:0007669"/>
    <property type="project" value="UniProtKB-SubCell"/>
</dbReference>
<organism evidence="20 21">
    <name type="scientific">Terrihalobacillus insolitus</name>
    <dbReference type="NCBI Taxonomy" id="2950438"/>
    <lineage>
        <taxon>Bacteria</taxon>
        <taxon>Bacillati</taxon>
        <taxon>Bacillota</taxon>
        <taxon>Bacilli</taxon>
        <taxon>Bacillales</taxon>
        <taxon>Bacillaceae</taxon>
        <taxon>Terrihalobacillus</taxon>
    </lineage>
</organism>
<evidence type="ECO:0000313" key="21">
    <source>
        <dbReference type="Proteomes" id="UP001145050"/>
    </source>
</evidence>
<comment type="subcellular location">
    <subcellularLocation>
        <location evidence="2">Cell membrane</location>
        <topology evidence="2">Multi-pass membrane protein</topology>
    </subcellularLocation>
</comment>
<keyword evidence="8" id="KW-1003">Cell membrane</keyword>
<evidence type="ECO:0000256" key="8">
    <source>
        <dbReference type="ARBA" id="ARBA00022475"/>
    </source>
</evidence>
<evidence type="ECO:0000256" key="2">
    <source>
        <dbReference type="ARBA" id="ARBA00004651"/>
    </source>
</evidence>
<dbReference type="PANTHER" id="PTHR46382">
    <property type="entry name" value="PHOSPHATIDATE CYTIDYLYLTRANSFERASE"/>
    <property type="match status" value="1"/>
</dbReference>
<keyword evidence="12 18" id="KW-0548">Nucleotidyltransferase</keyword>
<evidence type="ECO:0000256" key="14">
    <source>
        <dbReference type="ARBA" id="ARBA00023098"/>
    </source>
</evidence>
<evidence type="ECO:0000256" key="19">
    <source>
        <dbReference type="SAM" id="Phobius"/>
    </source>
</evidence>
<dbReference type="GO" id="GO:0016024">
    <property type="term" value="P:CDP-diacylglycerol biosynthetic process"/>
    <property type="evidence" value="ECO:0007669"/>
    <property type="project" value="TreeGrafter"/>
</dbReference>
<sequence length="263" mass="29918">MKERIITAVVAILLFLPIVIFGGWIFKLLIYMIASIGLYELLKMRKTTKYFIPSTTVFLLLWFLLFPYDEWSWLENFYLEKSEITLLAVLLLLAYTVLVKNRFTFEDVGFLILSAIYVGMGFYYLMETREAGLIYIVYAFLVIWATDTGAYFFGRAIGKKKLWPKISPNKTVEGAIGGIVLACIVALILQLIVPVRDSTVLVLLVTILVSGFGQIGDLVESAFKRYYDVKDSGNLLPGHGGILDRFDSLIFIFPLLHFIQFIS</sequence>
<evidence type="ECO:0000256" key="7">
    <source>
        <dbReference type="ARBA" id="ARBA00019373"/>
    </source>
</evidence>
<proteinExistence type="inferred from homology"/>
<evidence type="ECO:0000256" key="6">
    <source>
        <dbReference type="ARBA" id="ARBA00012487"/>
    </source>
</evidence>
<dbReference type="AlphaFoldDB" id="A0A9X4AMJ4"/>
<dbReference type="EC" id="2.7.7.41" evidence="6 18"/>
<comment type="similarity">
    <text evidence="5 18">Belongs to the CDS family.</text>
</comment>
<protein>
    <recommendedName>
        <fullName evidence="7 18">Phosphatidate cytidylyltransferase</fullName>
        <ecNumber evidence="6 18">2.7.7.41</ecNumber>
    </recommendedName>
</protein>
<evidence type="ECO:0000256" key="4">
    <source>
        <dbReference type="ARBA" id="ARBA00005189"/>
    </source>
</evidence>
<comment type="pathway">
    <text evidence="3 18">Phospholipid metabolism; CDP-diacylglycerol biosynthesis; CDP-diacylglycerol from sn-glycerol 3-phosphate: step 3/3.</text>
</comment>
<feature type="transmembrane region" description="Helical" evidence="19">
    <location>
        <begin position="199"/>
        <end position="219"/>
    </location>
</feature>
<keyword evidence="17" id="KW-1208">Phospholipid metabolism</keyword>
<evidence type="ECO:0000256" key="18">
    <source>
        <dbReference type="RuleBase" id="RU003938"/>
    </source>
</evidence>
<dbReference type="RefSeq" id="WP_272435277.1">
    <property type="nucleotide sequence ID" value="NZ_JAMQKB010000002.1"/>
</dbReference>
<keyword evidence="21" id="KW-1185">Reference proteome</keyword>
<evidence type="ECO:0000313" key="20">
    <source>
        <dbReference type="EMBL" id="MDC3423550.1"/>
    </source>
</evidence>
<name>A0A9X4AMJ4_9BACI</name>
<keyword evidence="13 19" id="KW-1133">Transmembrane helix</keyword>
<evidence type="ECO:0000256" key="11">
    <source>
        <dbReference type="ARBA" id="ARBA00022692"/>
    </source>
</evidence>
<evidence type="ECO:0000256" key="17">
    <source>
        <dbReference type="ARBA" id="ARBA00023264"/>
    </source>
</evidence>
<feature type="transmembrane region" description="Helical" evidence="19">
    <location>
        <begin position="84"/>
        <end position="101"/>
    </location>
</feature>
<dbReference type="GO" id="GO:0004605">
    <property type="term" value="F:phosphatidate cytidylyltransferase activity"/>
    <property type="evidence" value="ECO:0007669"/>
    <property type="project" value="UniProtKB-EC"/>
</dbReference>
<feature type="transmembrane region" description="Helical" evidence="19">
    <location>
        <begin position="132"/>
        <end position="153"/>
    </location>
</feature>
<keyword evidence="10 18" id="KW-0808">Transferase</keyword>
<evidence type="ECO:0000256" key="10">
    <source>
        <dbReference type="ARBA" id="ARBA00022679"/>
    </source>
</evidence>
<dbReference type="Pfam" id="PF01148">
    <property type="entry name" value="CTP_transf_1"/>
    <property type="match status" value="1"/>
</dbReference>
<accession>A0A9X4AMJ4</accession>
<dbReference type="EMBL" id="JAMQKB010000002">
    <property type="protein sequence ID" value="MDC3423550.1"/>
    <property type="molecule type" value="Genomic_DNA"/>
</dbReference>
<feature type="transmembrane region" description="Helical" evidence="19">
    <location>
        <begin position="108"/>
        <end position="126"/>
    </location>
</feature>
<reference evidence="20" key="1">
    <citation type="submission" date="2022-06" db="EMBL/GenBank/DDBJ databases">
        <title>Aquibacillus sp. a new bacterium isolated from soil saline samples.</title>
        <authorList>
            <person name="Galisteo C."/>
            <person name="De La Haba R."/>
            <person name="Sanchez-Porro C."/>
            <person name="Ventosa A."/>
        </authorList>
    </citation>
    <scope>NUCLEOTIDE SEQUENCE</scope>
    <source>
        <strain evidence="20">3ASR75-11</strain>
    </source>
</reference>
<dbReference type="Proteomes" id="UP001145050">
    <property type="component" value="Unassembled WGS sequence"/>
</dbReference>
<comment type="pathway">
    <text evidence="4">Lipid metabolism.</text>
</comment>
<comment type="caution">
    <text evidence="20">The sequence shown here is derived from an EMBL/GenBank/DDBJ whole genome shotgun (WGS) entry which is preliminary data.</text>
</comment>
<dbReference type="PANTHER" id="PTHR46382:SF1">
    <property type="entry name" value="PHOSPHATIDATE CYTIDYLYLTRANSFERASE"/>
    <property type="match status" value="1"/>
</dbReference>
<feature type="transmembrane region" description="Helical" evidence="19">
    <location>
        <begin position="6"/>
        <end position="30"/>
    </location>
</feature>
<keyword evidence="15 19" id="KW-0472">Membrane</keyword>
<dbReference type="InterPro" id="IPR000374">
    <property type="entry name" value="PC_trans"/>
</dbReference>
<keyword evidence="9" id="KW-0444">Lipid biosynthesis</keyword>
<evidence type="ECO:0000256" key="13">
    <source>
        <dbReference type="ARBA" id="ARBA00022989"/>
    </source>
</evidence>
<evidence type="ECO:0000256" key="16">
    <source>
        <dbReference type="ARBA" id="ARBA00023209"/>
    </source>
</evidence>
<feature type="transmembrane region" description="Helical" evidence="19">
    <location>
        <begin position="174"/>
        <end position="193"/>
    </location>
</feature>
<feature type="transmembrane region" description="Helical" evidence="19">
    <location>
        <begin position="50"/>
        <end position="68"/>
    </location>
</feature>
<evidence type="ECO:0000256" key="9">
    <source>
        <dbReference type="ARBA" id="ARBA00022516"/>
    </source>
</evidence>
<evidence type="ECO:0000256" key="15">
    <source>
        <dbReference type="ARBA" id="ARBA00023136"/>
    </source>
</evidence>